<dbReference type="RefSeq" id="XP_067920366.1">
    <property type="nucleotide sequence ID" value="XM_068067659.1"/>
</dbReference>
<comment type="caution">
    <text evidence="2">The sequence shown here is derived from an EMBL/GenBank/DDBJ whole genome shotgun (WGS) entry which is preliminary data.</text>
</comment>
<dbReference type="Proteomes" id="UP000221165">
    <property type="component" value="Unassembled WGS sequence"/>
</dbReference>
<keyword evidence="3" id="KW-1185">Reference proteome</keyword>
<organism evidence="2 3">
    <name type="scientific">Cystoisospora suis</name>
    <dbReference type="NCBI Taxonomy" id="483139"/>
    <lineage>
        <taxon>Eukaryota</taxon>
        <taxon>Sar</taxon>
        <taxon>Alveolata</taxon>
        <taxon>Apicomplexa</taxon>
        <taxon>Conoidasida</taxon>
        <taxon>Coccidia</taxon>
        <taxon>Eucoccidiorida</taxon>
        <taxon>Eimeriorina</taxon>
        <taxon>Sarcocystidae</taxon>
        <taxon>Cystoisospora</taxon>
    </lineage>
</organism>
<dbReference type="AlphaFoldDB" id="A0A2C6KDR4"/>
<name>A0A2C6KDR4_9APIC</name>
<gene>
    <name evidence="2" type="ORF">CSUI_007514</name>
</gene>
<evidence type="ECO:0000256" key="1">
    <source>
        <dbReference type="SAM" id="Phobius"/>
    </source>
</evidence>
<proteinExistence type="predicted"/>
<dbReference type="EMBL" id="MIGC01003966">
    <property type="protein sequence ID" value="PHJ18660.1"/>
    <property type="molecule type" value="Genomic_DNA"/>
</dbReference>
<keyword evidence="1" id="KW-1133">Transmembrane helix</keyword>
<dbReference type="VEuPathDB" id="ToxoDB:CSUI_007514"/>
<keyword evidence="1" id="KW-0812">Transmembrane</keyword>
<protein>
    <recommendedName>
        <fullName evidence="4">Transmembrane protein</fullName>
    </recommendedName>
</protein>
<dbReference type="GeneID" id="94430870"/>
<feature type="non-terminal residue" evidence="2">
    <location>
        <position position="1"/>
    </location>
</feature>
<evidence type="ECO:0000313" key="2">
    <source>
        <dbReference type="EMBL" id="PHJ18660.1"/>
    </source>
</evidence>
<accession>A0A2C6KDR4</accession>
<evidence type="ECO:0008006" key="4">
    <source>
        <dbReference type="Google" id="ProtNLM"/>
    </source>
</evidence>
<reference evidence="2 3" key="1">
    <citation type="journal article" date="2017" name="Int. J. Parasitol.">
        <title>The genome of the protozoan parasite Cystoisospora suis and a reverse vaccinology approach to identify vaccine candidates.</title>
        <authorList>
            <person name="Palmieri N."/>
            <person name="Shrestha A."/>
            <person name="Ruttkowski B."/>
            <person name="Beck T."/>
            <person name="Vogl C."/>
            <person name="Tomley F."/>
            <person name="Blake D.P."/>
            <person name="Joachim A."/>
        </authorList>
    </citation>
    <scope>NUCLEOTIDE SEQUENCE [LARGE SCALE GENOMIC DNA]</scope>
    <source>
        <strain evidence="2 3">Wien I</strain>
    </source>
</reference>
<feature type="transmembrane region" description="Helical" evidence="1">
    <location>
        <begin position="27"/>
        <end position="45"/>
    </location>
</feature>
<sequence>RAVTCLVHLSLSFSLSTVLYRRRYRKSFFSFPSLFLCLFLFCLPLF</sequence>
<keyword evidence="1" id="KW-0472">Membrane</keyword>
<evidence type="ECO:0000313" key="3">
    <source>
        <dbReference type="Proteomes" id="UP000221165"/>
    </source>
</evidence>